<dbReference type="AlphaFoldDB" id="T0ZKI4"/>
<dbReference type="PANTHER" id="PTHR34068">
    <property type="entry name" value="UPF0145 PROTEIN YBJQ"/>
    <property type="match status" value="1"/>
</dbReference>
<gene>
    <name evidence="2" type="ORF">B1B_18455</name>
</gene>
<organism evidence="2">
    <name type="scientific">mine drainage metagenome</name>
    <dbReference type="NCBI Taxonomy" id="410659"/>
    <lineage>
        <taxon>unclassified sequences</taxon>
        <taxon>metagenomes</taxon>
        <taxon>ecological metagenomes</taxon>
    </lineage>
</organism>
<comment type="similarity">
    <text evidence="1">Belongs to the UPF0145 family.</text>
</comment>
<dbReference type="InterPro" id="IPR002765">
    <property type="entry name" value="UPF0145_YbjQ-like"/>
</dbReference>
<dbReference type="SUPFAM" id="SSF117782">
    <property type="entry name" value="YbjQ-like"/>
    <property type="match status" value="1"/>
</dbReference>
<dbReference type="PANTHER" id="PTHR34068:SF2">
    <property type="entry name" value="UPF0145 PROTEIN SCO3412"/>
    <property type="match status" value="1"/>
</dbReference>
<evidence type="ECO:0000256" key="1">
    <source>
        <dbReference type="ARBA" id="ARBA00010751"/>
    </source>
</evidence>
<sequence>PVRSRNVLGNTLSRVSAFFGGKQGGAIRMINQTREDALANLSRNAEALGANAVLAMRFDSGEFDSGQMKVMEEITAYGTAVRLSALAD</sequence>
<dbReference type="Gene3D" id="3.30.110.70">
    <property type="entry name" value="Hypothetical protein apc22750. Chain B"/>
    <property type="match status" value="1"/>
</dbReference>
<accession>T0ZKI4</accession>
<dbReference type="InterPro" id="IPR035439">
    <property type="entry name" value="UPF0145_dom_sf"/>
</dbReference>
<name>T0ZKI4_9ZZZZ</name>
<reference evidence="2" key="2">
    <citation type="journal article" date="2014" name="ISME J.">
        <title>Microbial stratification in low pH oxic and suboxic macroscopic growths along an acid mine drainage.</title>
        <authorList>
            <person name="Mendez-Garcia C."/>
            <person name="Mesa V."/>
            <person name="Sprenger R.R."/>
            <person name="Richter M."/>
            <person name="Diez M.S."/>
            <person name="Solano J."/>
            <person name="Bargiela R."/>
            <person name="Golyshina O.V."/>
            <person name="Manteca A."/>
            <person name="Ramos J.L."/>
            <person name="Gallego J.R."/>
            <person name="Llorente I."/>
            <person name="Martins Dos Santos V.A."/>
            <person name="Jensen O.N."/>
            <person name="Pelaez A.I."/>
            <person name="Sanchez J."/>
            <person name="Ferrer M."/>
        </authorList>
    </citation>
    <scope>NUCLEOTIDE SEQUENCE</scope>
</reference>
<evidence type="ECO:0000313" key="2">
    <source>
        <dbReference type="EMBL" id="EQD30345.1"/>
    </source>
</evidence>
<protein>
    <submittedName>
        <fullName evidence="2">Protein belonging to Uncharacterized protein family UPF0145</fullName>
    </submittedName>
</protein>
<dbReference type="Pfam" id="PF01906">
    <property type="entry name" value="YbjQ_1"/>
    <property type="match status" value="1"/>
</dbReference>
<proteinExistence type="inferred from homology"/>
<dbReference type="EMBL" id="AUZY01012348">
    <property type="protein sequence ID" value="EQD30345.1"/>
    <property type="molecule type" value="Genomic_DNA"/>
</dbReference>
<feature type="non-terminal residue" evidence="2">
    <location>
        <position position="1"/>
    </location>
</feature>
<comment type="caution">
    <text evidence="2">The sequence shown here is derived from an EMBL/GenBank/DDBJ whole genome shotgun (WGS) entry which is preliminary data.</text>
</comment>
<reference evidence="2" key="1">
    <citation type="submission" date="2013-08" db="EMBL/GenBank/DDBJ databases">
        <authorList>
            <person name="Mendez C."/>
            <person name="Richter M."/>
            <person name="Ferrer M."/>
            <person name="Sanchez J."/>
        </authorList>
    </citation>
    <scope>NUCLEOTIDE SEQUENCE</scope>
</reference>